<gene>
    <name evidence="2" type="primary">bamB</name>
    <name evidence="2" type="ORF">BOA8489_00503</name>
</gene>
<dbReference type="EMBL" id="FXXQ01000001">
    <property type="protein sequence ID" value="SMX22407.1"/>
    <property type="molecule type" value="Genomic_DNA"/>
</dbReference>
<dbReference type="InterPro" id="IPR002372">
    <property type="entry name" value="PQQ_rpt_dom"/>
</dbReference>
<keyword evidence="3" id="KW-1185">Reference proteome</keyword>
<proteinExistence type="predicted"/>
<sequence length="442" mass="45147">MRTGSGVALALAILAGCGEQELILPGERLDLRDRADGAVIAVADQGPGVAEGPPPSLGLVAASVNASWTHPGGNAAHTIAHPALGRALEPLWSASIGEGNSRGHRITADPVVADGLIFTKDSRALVSAFSLRGERLWTRDLTPASDRSDDASGGGLTVSGGLLFATSGFGTLTAMDAATGAVRWTQALNSAAAGAPTVDGGRVFVVTRNGIGWAIDASNGRILWEVLGREGPASLVGGPGPSVAGPLVIFPFASGQMVAAGANTGAPTWAASVAGQDATRAFSAIMDLSGAPVVDTMRVYAGSHAGRVSAMSLASGQVEWTARVGALNPIWLGGNSLFFVTPENVLTRLDAASGQQYWSVDLPLFEARRASRIKATFVHYGPVLAGGRLIVASDDGVLRQFDPVSGALLSETELGRGAARNPVVAGGVMYLVTDDGQIRAFR</sequence>
<dbReference type="SUPFAM" id="SSF50998">
    <property type="entry name" value="Quinoprotein alcohol dehydrogenase-like"/>
    <property type="match status" value="2"/>
</dbReference>
<accession>A0A238IVJ0</accession>
<dbReference type="Gene3D" id="2.130.10.10">
    <property type="entry name" value="YVTN repeat-like/Quinoprotein amine dehydrogenase"/>
    <property type="match status" value="1"/>
</dbReference>
<dbReference type="InterPro" id="IPR015943">
    <property type="entry name" value="WD40/YVTN_repeat-like_dom_sf"/>
</dbReference>
<dbReference type="InterPro" id="IPR018391">
    <property type="entry name" value="PQQ_b-propeller_rpt"/>
</dbReference>
<name>A0A238IVJ0_9RHOB</name>
<reference evidence="2 3" key="1">
    <citation type="submission" date="2017-05" db="EMBL/GenBank/DDBJ databases">
        <authorList>
            <person name="Song R."/>
            <person name="Chenine A.L."/>
            <person name="Ruprecht R.M."/>
        </authorList>
    </citation>
    <scope>NUCLEOTIDE SEQUENCE [LARGE SCALE GENOMIC DNA]</scope>
    <source>
        <strain evidence="2 3">CECT 8489</strain>
    </source>
</reference>
<dbReference type="InterPro" id="IPR011047">
    <property type="entry name" value="Quinoprotein_ADH-like_sf"/>
</dbReference>
<organism evidence="2 3">
    <name type="scientific">Boseongicola aestuarii</name>
    <dbReference type="NCBI Taxonomy" id="1470561"/>
    <lineage>
        <taxon>Bacteria</taxon>
        <taxon>Pseudomonadati</taxon>
        <taxon>Pseudomonadota</taxon>
        <taxon>Alphaproteobacteria</taxon>
        <taxon>Rhodobacterales</taxon>
        <taxon>Paracoccaceae</taxon>
        <taxon>Boseongicola</taxon>
    </lineage>
</organism>
<dbReference type="SMART" id="SM00564">
    <property type="entry name" value="PQQ"/>
    <property type="match status" value="7"/>
</dbReference>
<feature type="domain" description="Pyrrolo-quinoline quinone repeat" evidence="1">
    <location>
        <begin position="124"/>
        <end position="359"/>
    </location>
</feature>
<dbReference type="PROSITE" id="PS51257">
    <property type="entry name" value="PROKAR_LIPOPROTEIN"/>
    <property type="match status" value="1"/>
</dbReference>
<evidence type="ECO:0000259" key="1">
    <source>
        <dbReference type="Pfam" id="PF13360"/>
    </source>
</evidence>
<dbReference type="OrthoDB" id="5290752at2"/>
<evidence type="ECO:0000313" key="3">
    <source>
        <dbReference type="Proteomes" id="UP000201838"/>
    </source>
</evidence>
<dbReference type="Proteomes" id="UP000201838">
    <property type="component" value="Unassembled WGS sequence"/>
</dbReference>
<protein>
    <submittedName>
        <fullName evidence="2">Outer membrane protein assembly factor BamB</fullName>
    </submittedName>
</protein>
<dbReference type="PANTHER" id="PTHR34512">
    <property type="entry name" value="CELL SURFACE PROTEIN"/>
    <property type="match status" value="1"/>
</dbReference>
<dbReference type="Pfam" id="PF13360">
    <property type="entry name" value="PQQ_2"/>
    <property type="match status" value="1"/>
</dbReference>
<dbReference type="RefSeq" id="WP_093972363.1">
    <property type="nucleotide sequence ID" value="NZ_FXXQ01000001.1"/>
</dbReference>
<dbReference type="PANTHER" id="PTHR34512:SF30">
    <property type="entry name" value="OUTER MEMBRANE PROTEIN ASSEMBLY FACTOR BAMB"/>
    <property type="match status" value="1"/>
</dbReference>
<dbReference type="AlphaFoldDB" id="A0A238IVJ0"/>
<evidence type="ECO:0000313" key="2">
    <source>
        <dbReference type="EMBL" id="SMX22407.1"/>
    </source>
</evidence>